<dbReference type="InterPro" id="IPR051329">
    <property type="entry name" value="NIR_SIR_4Fe-4S"/>
</dbReference>
<dbReference type="NCBIfam" id="TIGR02435">
    <property type="entry name" value="CobG"/>
    <property type="match status" value="1"/>
</dbReference>
<name>K9UNL5_CHAP6</name>
<dbReference type="InterPro" id="IPR006067">
    <property type="entry name" value="NO2/SO3_Rdtase_4Fe4S_dom"/>
</dbReference>
<dbReference type="InterPro" id="IPR036136">
    <property type="entry name" value="Nit/Sulf_reduc_fer-like_dom_sf"/>
</dbReference>
<dbReference type="Proteomes" id="UP000010366">
    <property type="component" value="Chromosome"/>
</dbReference>
<evidence type="ECO:0000256" key="5">
    <source>
        <dbReference type="ARBA" id="ARBA00023004"/>
    </source>
</evidence>
<dbReference type="HOGENOM" id="CLU_015667_3_1_3"/>
<dbReference type="InterPro" id="IPR012798">
    <property type="entry name" value="Cbl_synth_CobG-like"/>
</dbReference>
<dbReference type="InterPro" id="IPR005117">
    <property type="entry name" value="NiRdtase/SiRdtase_haem-b_fer"/>
</dbReference>
<evidence type="ECO:0000256" key="3">
    <source>
        <dbReference type="ARBA" id="ARBA00022723"/>
    </source>
</evidence>
<evidence type="ECO:0000313" key="10">
    <source>
        <dbReference type="Proteomes" id="UP000010366"/>
    </source>
</evidence>
<keyword evidence="3" id="KW-0479">Metal-binding</keyword>
<keyword evidence="10" id="KW-1185">Reference proteome</keyword>
<dbReference type="EMBL" id="CP003600">
    <property type="protein sequence ID" value="AFY96036.1"/>
    <property type="molecule type" value="Genomic_DNA"/>
</dbReference>
<dbReference type="eggNOG" id="COG0155">
    <property type="taxonomic scope" value="Bacteria"/>
</dbReference>
<dbReference type="SUPFAM" id="SSF56014">
    <property type="entry name" value="Nitrite and sulphite reductase 4Fe-4S domain-like"/>
    <property type="match status" value="2"/>
</dbReference>
<keyword evidence="6" id="KW-0411">Iron-sulfur</keyword>
<dbReference type="STRING" id="1173020.Cha6605_5140"/>
<dbReference type="PANTHER" id="PTHR32439:SF9">
    <property type="entry name" value="BLR3264 PROTEIN"/>
    <property type="match status" value="1"/>
</dbReference>
<dbReference type="Gene3D" id="3.30.413.10">
    <property type="entry name" value="Sulfite Reductase Hemoprotein, domain 1"/>
    <property type="match status" value="2"/>
</dbReference>
<proteinExistence type="predicted"/>
<feature type="domain" description="Nitrite/sulphite reductase 4Fe-4S" evidence="7">
    <location>
        <begin position="106"/>
        <end position="253"/>
    </location>
</feature>
<dbReference type="SUPFAM" id="SSF55124">
    <property type="entry name" value="Nitrite/Sulfite reductase N-terminal domain-like"/>
    <property type="match status" value="2"/>
</dbReference>
<dbReference type="GO" id="GO:0020037">
    <property type="term" value="F:heme binding"/>
    <property type="evidence" value="ECO:0007669"/>
    <property type="project" value="InterPro"/>
</dbReference>
<keyword evidence="2" id="KW-0349">Heme</keyword>
<dbReference type="InterPro" id="IPR006066">
    <property type="entry name" value="NO2/SO3_Rdtase_FeS/sirohaem_BS"/>
</dbReference>
<dbReference type="Pfam" id="PF03460">
    <property type="entry name" value="NIR_SIR_ferr"/>
    <property type="match status" value="2"/>
</dbReference>
<organism evidence="9 10">
    <name type="scientific">Chamaesiphon minutus (strain ATCC 27169 / PCC 6605)</name>
    <dbReference type="NCBI Taxonomy" id="1173020"/>
    <lineage>
        <taxon>Bacteria</taxon>
        <taxon>Bacillati</taxon>
        <taxon>Cyanobacteriota</taxon>
        <taxon>Cyanophyceae</taxon>
        <taxon>Gomontiellales</taxon>
        <taxon>Chamaesiphonaceae</taxon>
        <taxon>Chamaesiphon</taxon>
    </lineage>
</organism>
<dbReference type="PATRIC" id="fig|1173020.3.peg.5891"/>
<dbReference type="AlphaFoldDB" id="K9UNL5"/>
<dbReference type="GO" id="GO:0016491">
    <property type="term" value="F:oxidoreductase activity"/>
    <property type="evidence" value="ECO:0007669"/>
    <property type="project" value="UniProtKB-KW"/>
</dbReference>
<reference evidence="9 10" key="1">
    <citation type="submission" date="2012-05" db="EMBL/GenBank/DDBJ databases">
        <title>Finished chromosome of genome of Chamaesiphon sp. PCC 6605.</title>
        <authorList>
            <consortium name="US DOE Joint Genome Institute"/>
            <person name="Gugger M."/>
            <person name="Coursin T."/>
            <person name="Rippka R."/>
            <person name="Tandeau De Marsac N."/>
            <person name="Huntemann M."/>
            <person name="Wei C.-L."/>
            <person name="Han J."/>
            <person name="Detter J.C."/>
            <person name="Han C."/>
            <person name="Tapia R."/>
            <person name="Chen A."/>
            <person name="Kyrpides N."/>
            <person name="Mavromatis K."/>
            <person name="Markowitz V."/>
            <person name="Szeto E."/>
            <person name="Ivanova N."/>
            <person name="Pagani I."/>
            <person name="Pati A."/>
            <person name="Goodwin L."/>
            <person name="Nordberg H.P."/>
            <person name="Cantor M.N."/>
            <person name="Hua S.X."/>
            <person name="Woyke T."/>
            <person name="Kerfeld C.A."/>
        </authorList>
    </citation>
    <scope>NUCLEOTIDE SEQUENCE [LARGE SCALE GENOMIC DNA]</scope>
    <source>
        <strain evidence="10">ATCC 27169 / PCC 6605</strain>
    </source>
</reference>
<evidence type="ECO:0000256" key="6">
    <source>
        <dbReference type="ARBA" id="ARBA00023014"/>
    </source>
</evidence>
<sequence>MGKELQSLSAIEPFSLTETSPRICPDIYHPAIARDGLLTRLRIPGGVLTQLQCVTIAELLETIGLEYVQVTNRANLQLRSLDRDLEPDLLTKLTECGLAASNTAVDGIRNIMLSPTAGIDAQESIDVRPLADAWLEYLDLHPELGILSNKFSVGFDGGGSVGIIDRPNDLTLLAVAENEFSLHLGIGERGSAPLPVGVNLTTDECLPMLAAIAQSYRQGIEIIGGDVRRKPRLRDVIRHYGSIEFGELVRREFTGSSHFIFKNRPPEHDISLVNSDLHLGVHRQRQTDRYYLGVVLLLGRWTRSQVSGLGAIAARYGSGSIRLTPWQNAIVPDVRERDLQTVQGLISDLGLVQTATHPSSLLRACAGTTGCQYSATDTQADAIALAEYLEANVTLDRPLNIHFSGCDKSCAQHDRADITLWGETESPERRGSYRLEIGEVAAKFGRESSDFLPPERVPISVVKLIEAYHDCRLNAQESFQAFANRQ</sequence>
<dbReference type="PANTHER" id="PTHR32439">
    <property type="entry name" value="FERREDOXIN--NITRITE REDUCTASE, CHLOROPLASTIC"/>
    <property type="match status" value="1"/>
</dbReference>
<evidence type="ECO:0000256" key="4">
    <source>
        <dbReference type="ARBA" id="ARBA00023002"/>
    </source>
</evidence>
<evidence type="ECO:0000313" key="9">
    <source>
        <dbReference type="EMBL" id="AFY96036.1"/>
    </source>
</evidence>
<gene>
    <name evidence="9" type="ORF">Cha6605_5140</name>
</gene>
<dbReference type="Gene3D" id="3.90.480.10">
    <property type="entry name" value="Sulfite Reductase Hemoprotein,Domain 2"/>
    <property type="match status" value="1"/>
</dbReference>
<evidence type="ECO:0000259" key="8">
    <source>
        <dbReference type="Pfam" id="PF03460"/>
    </source>
</evidence>
<evidence type="ECO:0000256" key="2">
    <source>
        <dbReference type="ARBA" id="ARBA00022617"/>
    </source>
</evidence>
<dbReference type="Pfam" id="PF01077">
    <property type="entry name" value="NIR_SIR"/>
    <property type="match status" value="1"/>
</dbReference>
<feature type="domain" description="Nitrite/Sulfite reductase ferredoxin-like" evidence="8">
    <location>
        <begin position="282"/>
        <end position="343"/>
    </location>
</feature>
<dbReference type="GO" id="GO:0046872">
    <property type="term" value="F:metal ion binding"/>
    <property type="evidence" value="ECO:0007669"/>
    <property type="project" value="UniProtKB-KW"/>
</dbReference>
<dbReference type="InterPro" id="IPR045854">
    <property type="entry name" value="NO2/SO3_Rdtase_4Fe4S_sf"/>
</dbReference>
<dbReference type="KEGG" id="cmp:Cha6605_5140"/>
<dbReference type="GO" id="GO:0051539">
    <property type="term" value="F:4 iron, 4 sulfur cluster binding"/>
    <property type="evidence" value="ECO:0007669"/>
    <property type="project" value="UniProtKB-KW"/>
</dbReference>
<feature type="domain" description="Nitrite/Sulfite reductase ferredoxin-like" evidence="8">
    <location>
        <begin position="36"/>
        <end position="95"/>
    </location>
</feature>
<keyword evidence="1" id="KW-0004">4Fe-4S</keyword>
<protein>
    <submittedName>
        <fullName evidence="9">Precorrin-3B synthase</fullName>
    </submittedName>
</protein>
<keyword evidence="4" id="KW-0560">Oxidoreductase</keyword>
<evidence type="ECO:0000256" key="1">
    <source>
        <dbReference type="ARBA" id="ARBA00022485"/>
    </source>
</evidence>
<accession>K9UNL5</accession>
<keyword evidence="5" id="KW-0408">Iron</keyword>
<evidence type="ECO:0000259" key="7">
    <source>
        <dbReference type="Pfam" id="PF01077"/>
    </source>
</evidence>
<dbReference type="PROSITE" id="PS00365">
    <property type="entry name" value="NIR_SIR"/>
    <property type="match status" value="1"/>
</dbReference>